<dbReference type="AlphaFoldDB" id="U2Q5P8"/>
<dbReference type="InterPro" id="IPR001387">
    <property type="entry name" value="Cro/C1-type_HTH"/>
</dbReference>
<evidence type="ECO:0000313" key="3">
    <source>
        <dbReference type="Proteomes" id="UP000016626"/>
    </source>
</evidence>
<gene>
    <name evidence="2" type="ORF">HMPREF9015_01079</name>
</gene>
<dbReference type="GO" id="GO:0003677">
    <property type="term" value="F:DNA binding"/>
    <property type="evidence" value="ECO:0007669"/>
    <property type="project" value="InterPro"/>
</dbReference>
<dbReference type="RefSeq" id="WP_021747312.1">
    <property type="nucleotide sequence ID" value="NZ_KI271430.1"/>
</dbReference>
<dbReference type="PATRIC" id="fig|888055.3.peg.1036"/>
<proteinExistence type="predicted"/>
<dbReference type="CDD" id="cd00093">
    <property type="entry name" value="HTH_XRE"/>
    <property type="match status" value="1"/>
</dbReference>
<evidence type="ECO:0000313" key="2">
    <source>
        <dbReference type="EMBL" id="ERK51696.1"/>
    </source>
</evidence>
<evidence type="ECO:0000259" key="1">
    <source>
        <dbReference type="PROSITE" id="PS50943"/>
    </source>
</evidence>
<sequence length="141" mass="16290">MSFGQTLKEIRIANGDSLRGLAEKSGIFFTFIDKVEKGKSVPSETMIEGLFKVYPLYRRRLSIEYCKAKLPNSILKELNFDDITEDFLDNILGLVKTLDTSEQKNILNLIIEKIEYMSFKNGHYDEVKEMINEAKDKINEL</sequence>
<dbReference type="HOGENOM" id="CLU_1822984_0_0_0"/>
<feature type="domain" description="HTH cro/C1-type" evidence="1">
    <location>
        <begin position="7"/>
        <end position="48"/>
    </location>
</feature>
<accession>U2Q5P8</accession>
<dbReference type="SUPFAM" id="SSF47413">
    <property type="entry name" value="lambda repressor-like DNA-binding domains"/>
    <property type="match status" value="1"/>
</dbReference>
<name>U2Q5P8_LEPWF</name>
<dbReference type="Proteomes" id="UP000016626">
    <property type="component" value="Unassembled WGS sequence"/>
</dbReference>
<dbReference type="PROSITE" id="PS50943">
    <property type="entry name" value="HTH_CROC1"/>
    <property type="match status" value="1"/>
</dbReference>
<protein>
    <recommendedName>
        <fullName evidence="1">HTH cro/C1-type domain-containing protein</fullName>
    </recommendedName>
</protein>
<reference evidence="2 3" key="1">
    <citation type="submission" date="2013-06" db="EMBL/GenBank/DDBJ databases">
        <authorList>
            <person name="Weinstock G."/>
            <person name="Sodergren E."/>
            <person name="Lobos E.A."/>
            <person name="Fulton L."/>
            <person name="Fulton R."/>
            <person name="Courtney L."/>
            <person name="Fronick C."/>
            <person name="O'Laughlin M."/>
            <person name="Godfrey J."/>
            <person name="Wilson R.M."/>
            <person name="Miner T."/>
            <person name="Farmer C."/>
            <person name="Delehaunty K."/>
            <person name="Cordes M."/>
            <person name="Minx P."/>
            <person name="Tomlinson C."/>
            <person name="Chen J."/>
            <person name="Wollam A."/>
            <person name="Pepin K.H."/>
            <person name="Bhonagiri V."/>
            <person name="Zhang X."/>
            <person name="Warren W."/>
            <person name="Mitreva M."/>
            <person name="Mardis E.R."/>
            <person name="Wilson R.K."/>
        </authorList>
    </citation>
    <scope>NUCLEOTIDE SEQUENCE [LARGE SCALE GENOMIC DNA]</scope>
    <source>
        <strain evidence="2 3">F0279</strain>
    </source>
</reference>
<organism evidence="2 3">
    <name type="scientific">Leptotrichia wadei (strain F0279)</name>
    <dbReference type="NCBI Taxonomy" id="888055"/>
    <lineage>
        <taxon>Bacteria</taxon>
        <taxon>Fusobacteriati</taxon>
        <taxon>Fusobacteriota</taxon>
        <taxon>Fusobacteriia</taxon>
        <taxon>Fusobacteriales</taxon>
        <taxon>Leptotrichiaceae</taxon>
        <taxon>Leptotrichia</taxon>
    </lineage>
</organism>
<dbReference type="EMBL" id="AWVM01000056">
    <property type="protein sequence ID" value="ERK51696.1"/>
    <property type="molecule type" value="Genomic_DNA"/>
</dbReference>
<dbReference type="eggNOG" id="COG2932">
    <property type="taxonomic scope" value="Bacteria"/>
</dbReference>
<dbReference type="InterPro" id="IPR010982">
    <property type="entry name" value="Lambda_DNA-bd_dom_sf"/>
</dbReference>
<dbReference type="Gene3D" id="1.10.260.40">
    <property type="entry name" value="lambda repressor-like DNA-binding domains"/>
    <property type="match status" value="1"/>
</dbReference>
<comment type="caution">
    <text evidence="2">The sequence shown here is derived from an EMBL/GenBank/DDBJ whole genome shotgun (WGS) entry which is preliminary data.</text>
</comment>
<dbReference type="Pfam" id="PF01381">
    <property type="entry name" value="HTH_3"/>
    <property type="match status" value="1"/>
</dbReference>